<dbReference type="EMBL" id="CSTE01000002">
    <property type="protein sequence ID" value="CQR49509.1"/>
    <property type="molecule type" value="Genomic_DNA"/>
</dbReference>
<evidence type="ECO:0008006" key="5">
    <source>
        <dbReference type="Google" id="ProtNLM"/>
    </source>
</evidence>
<feature type="compositionally biased region" description="Acidic residues" evidence="1">
    <location>
        <begin position="85"/>
        <end position="95"/>
    </location>
</feature>
<dbReference type="Pfam" id="PF19139">
    <property type="entry name" value="DUF5822"/>
    <property type="match status" value="1"/>
</dbReference>
<feature type="region of interest" description="Disordered" evidence="1">
    <location>
        <begin position="74"/>
        <end position="95"/>
    </location>
</feature>
<keyword evidence="2" id="KW-0472">Membrane</keyword>
<reference evidence="4" key="1">
    <citation type="submission" date="2015-03" db="EMBL/GenBank/DDBJ databases">
        <authorList>
            <person name="Urmite Genomes"/>
        </authorList>
    </citation>
    <scope>NUCLEOTIDE SEQUENCE [LARGE SCALE GENOMIC DNA]</scope>
    <source>
        <strain evidence="4">Arc-Hr</strain>
    </source>
</reference>
<sequence>MQPVERSNPDGVDYGWVMQMTFVTTILVGSPIVAVLSINAGLQTWGARAEFAVRVGAVIWFVTAVALFVYAKRTNAGDGGTPPEAELDTDIDAED</sequence>
<evidence type="ECO:0000256" key="1">
    <source>
        <dbReference type="SAM" id="MobiDB-lite"/>
    </source>
</evidence>
<keyword evidence="4" id="KW-1185">Reference proteome</keyword>
<gene>
    <name evidence="3" type="ORF">BN996_00970</name>
</gene>
<proteinExistence type="predicted"/>
<dbReference type="AlphaFoldDB" id="A0A0D6JNS9"/>
<accession>A0A0D6JNS9</accession>
<feature type="transmembrane region" description="Helical" evidence="2">
    <location>
        <begin position="51"/>
        <end position="71"/>
    </location>
</feature>
<protein>
    <recommendedName>
        <fullName evidence="5">Peptidoglycan-binding protein</fullName>
    </recommendedName>
</protein>
<name>A0A0D6JNS9_9EURY</name>
<evidence type="ECO:0000313" key="4">
    <source>
        <dbReference type="Proteomes" id="UP000198902"/>
    </source>
</evidence>
<feature type="transmembrane region" description="Helical" evidence="2">
    <location>
        <begin position="16"/>
        <end position="39"/>
    </location>
</feature>
<dbReference type="InterPro" id="IPR043860">
    <property type="entry name" value="DUF5822"/>
</dbReference>
<keyword evidence="2" id="KW-0812">Transmembrane</keyword>
<keyword evidence="2" id="KW-1133">Transmembrane helix</keyword>
<organism evidence="3 4">
    <name type="scientific">Haloferax massiliensis</name>
    <dbReference type="NCBI Taxonomy" id="1476858"/>
    <lineage>
        <taxon>Archaea</taxon>
        <taxon>Methanobacteriati</taxon>
        <taxon>Methanobacteriota</taxon>
        <taxon>Stenosarchaea group</taxon>
        <taxon>Halobacteria</taxon>
        <taxon>Halobacteriales</taxon>
        <taxon>Haloferacaceae</taxon>
        <taxon>Haloferax</taxon>
    </lineage>
</organism>
<dbReference type="Proteomes" id="UP000198902">
    <property type="component" value="Unassembled WGS sequence"/>
</dbReference>
<evidence type="ECO:0000256" key="2">
    <source>
        <dbReference type="SAM" id="Phobius"/>
    </source>
</evidence>
<evidence type="ECO:0000313" key="3">
    <source>
        <dbReference type="EMBL" id="CQR49509.1"/>
    </source>
</evidence>